<protein>
    <recommendedName>
        <fullName evidence="4 9">N-(5'-phosphoribosyl)anthranilate isomerase</fullName>
        <shortName evidence="9">PRAI</shortName>
        <ecNumber evidence="3 9">5.3.1.24</ecNumber>
    </recommendedName>
</protein>
<comment type="caution">
    <text evidence="11">The sequence shown here is derived from an EMBL/GenBank/DDBJ whole genome shotgun (WGS) entry which is preliminary data.</text>
</comment>
<proteinExistence type="inferred from homology"/>
<comment type="catalytic activity">
    <reaction evidence="1 9">
        <text>N-(5-phospho-beta-D-ribosyl)anthranilate = 1-(2-carboxyphenylamino)-1-deoxy-D-ribulose 5-phosphate</text>
        <dbReference type="Rhea" id="RHEA:21540"/>
        <dbReference type="ChEBI" id="CHEBI:18277"/>
        <dbReference type="ChEBI" id="CHEBI:58613"/>
        <dbReference type="EC" id="5.3.1.24"/>
    </reaction>
</comment>
<evidence type="ECO:0000256" key="1">
    <source>
        <dbReference type="ARBA" id="ARBA00001164"/>
    </source>
</evidence>
<evidence type="ECO:0000313" key="12">
    <source>
        <dbReference type="Proteomes" id="UP000245133"/>
    </source>
</evidence>
<keyword evidence="12" id="KW-1185">Reference proteome</keyword>
<dbReference type="GO" id="GO:0000162">
    <property type="term" value="P:L-tryptophan biosynthetic process"/>
    <property type="evidence" value="ECO:0007669"/>
    <property type="project" value="UniProtKB-UniRule"/>
</dbReference>
<dbReference type="InterPro" id="IPR013785">
    <property type="entry name" value="Aldolase_TIM"/>
</dbReference>
<evidence type="ECO:0000256" key="3">
    <source>
        <dbReference type="ARBA" id="ARBA00012572"/>
    </source>
</evidence>
<comment type="similarity">
    <text evidence="9">Belongs to the TrpF family.</text>
</comment>
<dbReference type="CDD" id="cd00405">
    <property type="entry name" value="PRAI"/>
    <property type="match status" value="1"/>
</dbReference>
<organism evidence="11 12">
    <name type="scientific">Leptospira ryugenii</name>
    <dbReference type="NCBI Taxonomy" id="1917863"/>
    <lineage>
        <taxon>Bacteria</taxon>
        <taxon>Pseudomonadati</taxon>
        <taxon>Spirochaetota</taxon>
        <taxon>Spirochaetia</taxon>
        <taxon>Leptospirales</taxon>
        <taxon>Leptospiraceae</taxon>
        <taxon>Leptospira</taxon>
    </lineage>
</organism>
<evidence type="ECO:0000256" key="9">
    <source>
        <dbReference type="HAMAP-Rule" id="MF_00135"/>
    </source>
</evidence>
<dbReference type="EC" id="5.3.1.24" evidence="3 9"/>
<dbReference type="InterPro" id="IPR044643">
    <property type="entry name" value="TrpF_fam"/>
</dbReference>
<evidence type="ECO:0000256" key="5">
    <source>
        <dbReference type="ARBA" id="ARBA00022605"/>
    </source>
</evidence>
<evidence type="ECO:0000256" key="7">
    <source>
        <dbReference type="ARBA" id="ARBA00023141"/>
    </source>
</evidence>
<evidence type="ECO:0000256" key="8">
    <source>
        <dbReference type="ARBA" id="ARBA00023235"/>
    </source>
</evidence>
<dbReference type="RefSeq" id="WP_108975815.1">
    <property type="nucleotide sequence ID" value="NZ_BFBB01000004.1"/>
</dbReference>
<keyword evidence="8 9" id="KW-0413">Isomerase</keyword>
<dbReference type="InterPro" id="IPR011060">
    <property type="entry name" value="RibuloseP-bd_barrel"/>
</dbReference>
<dbReference type="GO" id="GO:0004640">
    <property type="term" value="F:phosphoribosylanthranilate isomerase activity"/>
    <property type="evidence" value="ECO:0007669"/>
    <property type="project" value="UniProtKB-UniRule"/>
</dbReference>
<dbReference type="Proteomes" id="UP000245133">
    <property type="component" value="Unassembled WGS sequence"/>
</dbReference>
<dbReference type="AlphaFoldDB" id="A0A2P2DZV0"/>
<dbReference type="OrthoDB" id="9786954at2"/>
<dbReference type="SUPFAM" id="SSF51366">
    <property type="entry name" value="Ribulose-phoshate binding barrel"/>
    <property type="match status" value="1"/>
</dbReference>
<feature type="domain" description="N-(5'phosphoribosyl) anthranilate isomerase (PRAI)" evidence="10">
    <location>
        <begin position="6"/>
        <end position="204"/>
    </location>
</feature>
<dbReference type="Gene3D" id="3.20.20.70">
    <property type="entry name" value="Aldolase class I"/>
    <property type="match status" value="1"/>
</dbReference>
<dbReference type="Pfam" id="PF00697">
    <property type="entry name" value="PRAI"/>
    <property type="match status" value="1"/>
</dbReference>
<dbReference type="HAMAP" id="MF_00135">
    <property type="entry name" value="PRAI"/>
    <property type="match status" value="1"/>
</dbReference>
<evidence type="ECO:0000313" key="11">
    <source>
        <dbReference type="EMBL" id="GBF50149.1"/>
    </source>
</evidence>
<evidence type="ECO:0000256" key="2">
    <source>
        <dbReference type="ARBA" id="ARBA00004664"/>
    </source>
</evidence>
<sequence length="208" mass="23305">MGTKIKICGIKDVETFSLCRELSVDFVGLNFSPKSPRRIQRTEAEAILRERERTGSPKIVFLFFENEVLEIENLVKTYAPDLVQLIAGDPIDITPVWNTHLQSKTLLPAFRLQSKVGDESLLCPELPFVILDSYKKDLGGGSGHTFPWEYAKEVKRPYLLAGGINPQNVEDAIRFLKPYGIDVASGVETDGKKDASKIKELVNNVRNI</sequence>
<name>A0A2P2DZV0_9LEPT</name>
<accession>A0A2P2DZV0</accession>
<evidence type="ECO:0000256" key="6">
    <source>
        <dbReference type="ARBA" id="ARBA00022822"/>
    </source>
</evidence>
<gene>
    <name evidence="9 11" type="primary">trpF</name>
    <name evidence="11" type="ORF">LPTSP4_16730</name>
</gene>
<keyword evidence="5 9" id="KW-0028">Amino-acid biosynthesis</keyword>
<reference evidence="11 12" key="1">
    <citation type="submission" date="2018-02" db="EMBL/GenBank/DDBJ databases">
        <title>Novel Leptospira species isolated from soil and water in Japan.</title>
        <authorList>
            <person name="Nakao R."/>
            <person name="Masuzawa T."/>
        </authorList>
    </citation>
    <scope>NUCLEOTIDE SEQUENCE [LARGE SCALE GENOMIC DNA]</scope>
    <source>
        <strain evidence="11 12">YH101</strain>
    </source>
</reference>
<comment type="pathway">
    <text evidence="2 9">Amino-acid biosynthesis; L-tryptophan biosynthesis; L-tryptophan from chorismate: step 3/5.</text>
</comment>
<evidence type="ECO:0000256" key="4">
    <source>
        <dbReference type="ARBA" id="ARBA00022272"/>
    </source>
</evidence>
<evidence type="ECO:0000259" key="10">
    <source>
        <dbReference type="Pfam" id="PF00697"/>
    </source>
</evidence>
<dbReference type="PANTHER" id="PTHR42894:SF1">
    <property type="entry name" value="N-(5'-PHOSPHORIBOSYL)ANTHRANILATE ISOMERASE"/>
    <property type="match status" value="1"/>
</dbReference>
<dbReference type="InterPro" id="IPR001240">
    <property type="entry name" value="PRAI_dom"/>
</dbReference>
<dbReference type="UniPathway" id="UPA00035">
    <property type="reaction ID" value="UER00042"/>
</dbReference>
<keyword evidence="6 9" id="KW-0822">Tryptophan biosynthesis</keyword>
<dbReference type="PANTHER" id="PTHR42894">
    <property type="entry name" value="N-(5'-PHOSPHORIBOSYL)ANTHRANILATE ISOMERASE"/>
    <property type="match status" value="1"/>
</dbReference>
<dbReference type="EMBL" id="BFBB01000004">
    <property type="protein sequence ID" value="GBF50149.1"/>
    <property type="molecule type" value="Genomic_DNA"/>
</dbReference>
<keyword evidence="7 9" id="KW-0057">Aromatic amino acid biosynthesis</keyword>